<accession>A0AAX6EUZ4</accession>
<organism evidence="2 4">
    <name type="scientific">Iris pallida</name>
    <name type="common">Sweet iris</name>
    <dbReference type="NCBI Taxonomy" id="29817"/>
    <lineage>
        <taxon>Eukaryota</taxon>
        <taxon>Viridiplantae</taxon>
        <taxon>Streptophyta</taxon>
        <taxon>Embryophyta</taxon>
        <taxon>Tracheophyta</taxon>
        <taxon>Spermatophyta</taxon>
        <taxon>Magnoliopsida</taxon>
        <taxon>Liliopsida</taxon>
        <taxon>Asparagales</taxon>
        <taxon>Iridaceae</taxon>
        <taxon>Iridoideae</taxon>
        <taxon>Irideae</taxon>
        <taxon>Iris</taxon>
    </lineage>
</organism>
<protein>
    <submittedName>
        <fullName evidence="2">Extensin</fullName>
    </submittedName>
</protein>
<dbReference type="EMBL" id="JANAVB010033815">
    <property type="protein sequence ID" value="KAJ6807843.1"/>
    <property type="molecule type" value="Genomic_DNA"/>
</dbReference>
<feature type="region of interest" description="Disordered" evidence="1">
    <location>
        <begin position="1"/>
        <end position="30"/>
    </location>
</feature>
<name>A0AAX6EUZ4_IRIPA</name>
<dbReference type="EMBL" id="JANAVB010017999">
    <property type="protein sequence ID" value="KAJ6829989.1"/>
    <property type="molecule type" value="Genomic_DNA"/>
</dbReference>
<proteinExistence type="predicted"/>
<reference evidence="2" key="1">
    <citation type="journal article" date="2023" name="GigaByte">
        <title>Genome assembly of the bearded iris, Iris pallida Lam.</title>
        <authorList>
            <person name="Bruccoleri R.E."/>
            <person name="Oakeley E.J."/>
            <person name="Faust A.M.E."/>
            <person name="Altorfer M."/>
            <person name="Dessus-Babus S."/>
            <person name="Burckhardt D."/>
            <person name="Oertli M."/>
            <person name="Naumann U."/>
            <person name="Petersen F."/>
            <person name="Wong J."/>
        </authorList>
    </citation>
    <scope>NUCLEOTIDE SEQUENCE</scope>
    <source>
        <strain evidence="2">GSM-AAB239-AS_SAM_17_03QT</strain>
    </source>
</reference>
<gene>
    <name evidence="3" type="ORF">M6B38_126265</name>
    <name evidence="2" type="ORF">M6B38_169500</name>
</gene>
<feature type="compositionally biased region" description="Pro residues" evidence="1">
    <location>
        <begin position="19"/>
        <end position="30"/>
    </location>
</feature>
<keyword evidence="4" id="KW-1185">Reference proteome</keyword>
<evidence type="ECO:0000313" key="4">
    <source>
        <dbReference type="Proteomes" id="UP001140949"/>
    </source>
</evidence>
<evidence type="ECO:0000256" key="1">
    <source>
        <dbReference type="SAM" id="MobiDB-lite"/>
    </source>
</evidence>
<comment type="caution">
    <text evidence="2">The sequence shown here is derived from an EMBL/GenBank/DDBJ whole genome shotgun (WGS) entry which is preliminary data.</text>
</comment>
<evidence type="ECO:0000313" key="3">
    <source>
        <dbReference type="EMBL" id="KAJ6829989.1"/>
    </source>
</evidence>
<dbReference type="Proteomes" id="UP001140949">
    <property type="component" value="Unassembled WGS sequence"/>
</dbReference>
<evidence type="ECO:0000313" key="2">
    <source>
        <dbReference type="EMBL" id="KAJ6807843.1"/>
    </source>
</evidence>
<sequence>MPLPSATMAASITASQRPSPTPRRPPNSES</sequence>
<dbReference type="AlphaFoldDB" id="A0AAX6EUZ4"/>
<reference evidence="2" key="2">
    <citation type="submission" date="2023-04" db="EMBL/GenBank/DDBJ databases">
        <authorList>
            <person name="Bruccoleri R.E."/>
            <person name="Oakeley E.J."/>
            <person name="Faust A.-M."/>
            <person name="Dessus-Babus S."/>
            <person name="Altorfer M."/>
            <person name="Burckhardt D."/>
            <person name="Oertli M."/>
            <person name="Naumann U."/>
            <person name="Petersen F."/>
            <person name="Wong J."/>
        </authorList>
    </citation>
    <scope>NUCLEOTIDE SEQUENCE</scope>
    <source>
        <strain evidence="2">GSM-AAB239-AS_SAM_17_03QT</strain>
        <tissue evidence="2">Leaf</tissue>
    </source>
</reference>